<dbReference type="EMBL" id="JOJR01005320">
    <property type="protein sequence ID" value="RCN26998.1"/>
    <property type="molecule type" value="Genomic_DNA"/>
</dbReference>
<keyword evidence="4" id="KW-1185">Reference proteome</keyword>
<reference evidence="3 4" key="1">
    <citation type="submission" date="2014-10" db="EMBL/GenBank/DDBJ databases">
        <title>Draft genome of the hookworm Ancylostoma caninum.</title>
        <authorList>
            <person name="Mitreva M."/>
        </authorList>
    </citation>
    <scope>NUCLEOTIDE SEQUENCE [LARGE SCALE GENOMIC DNA]</scope>
    <source>
        <strain evidence="3 4">Baltimore</strain>
    </source>
</reference>
<evidence type="ECO:0000313" key="3">
    <source>
        <dbReference type="EMBL" id="RCN26998.1"/>
    </source>
</evidence>
<organism evidence="3 4">
    <name type="scientific">Ancylostoma caninum</name>
    <name type="common">Dog hookworm</name>
    <dbReference type="NCBI Taxonomy" id="29170"/>
    <lineage>
        <taxon>Eukaryota</taxon>
        <taxon>Metazoa</taxon>
        <taxon>Ecdysozoa</taxon>
        <taxon>Nematoda</taxon>
        <taxon>Chromadorea</taxon>
        <taxon>Rhabditida</taxon>
        <taxon>Rhabditina</taxon>
        <taxon>Rhabditomorpha</taxon>
        <taxon>Strongyloidea</taxon>
        <taxon>Ancylostomatidae</taxon>
        <taxon>Ancylostomatinae</taxon>
        <taxon>Ancylostoma</taxon>
    </lineage>
</organism>
<comment type="caution">
    <text evidence="3">The sequence shown here is derived from an EMBL/GenBank/DDBJ whole genome shotgun (WGS) entry which is preliminary data.</text>
</comment>
<protein>
    <submittedName>
        <fullName evidence="3">Uncharacterized protein</fullName>
    </submittedName>
</protein>
<accession>A0A368F5Y6</accession>
<feature type="chain" id="PRO_5016743654" evidence="2">
    <location>
        <begin position="17"/>
        <end position="66"/>
    </location>
</feature>
<dbReference type="AlphaFoldDB" id="A0A368F5Y6"/>
<feature type="signal peptide" evidence="2">
    <location>
        <begin position="1"/>
        <end position="16"/>
    </location>
</feature>
<sequence length="66" mass="7555">MNYLGYLVVLIPFAVAHQASQFPGQNANQPPEIHHQQPPPAQQAQQQQPQQHQVEIVQFVFEMHSK</sequence>
<evidence type="ECO:0000256" key="2">
    <source>
        <dbReference type="SAM" id="SignalP"/>
    </source>
</evidence>
<dbReference type="Proteomes" id="UP000252519">
    <property type="component" value="Unassembled WGS sequence"/>
</dbReference>
<name>A0A368F5Y6_ANCCA</name>
<evidence type="ECO:0000313" key="4">
    <source>
        <dbReference type="Proteomes" id="UP000252519"/>
    </source>
</evidence>
<proteinExistence type="predicted"/>
<evidence type="ECO:0000256" key="1">
    <source>
        <dbReference type="SAM" id="MobiDB-lite"/>
    </source>
</evidence>
<keyword evidence="2" id="KW-0732">Signal</keyword>
<feature type="region of interest" description="Disordered" evidence="1">
    <location>
        <begin position="22"/>
        <end position="50"/>
    </location>
</feature>
<gene>
    <name evidence="3" type="ORF">ANCCAN_27274</name>
</gene>